<organism evidence="1 2">
    <name type="scientific">Yokenella regensburgei</name>
    <dbReference type="NCBI Taxonomy" id="158877"/>
    <lineage>
        <taxon>Bacteria</taxon>
        <taxon>Pseudomonadati</taxon>
        <taxon>Pseudomonadota</taxon>
        <taxon>Gammaproteobacteria</taxon>
        <taxon>Enterobacterales</taxon>
        <taxon>Enterobacteriaceae</taxon>
        <taxon>Yokenella</taxon>
    </lineage>
</organism>
<dbReference type="EMBL" id="UAVL01000002">
    <property type="protein sequence ID" value="SQA62286.1"/>
    <property type="molecule type" value="Genomic_DNA"/>
</dbReference>
<protein>
    <submittedName>
        <fullName evidence="1">Uncharacterized protein</fullName>
    </submittedName>
</protein>
<evidence type="ECO:0000313" key="2">
    <source>
        <dbReference type="Proteomes" id="UP000251313"/>
    </source>
</evidence>
<gene>
    <name evidence="1" type="ORF">NCTC11967_01259</name>
</gene>
<evidence type="ECO:0000313" key="1">
    <source>
        <dbReference type="EMBL" id="SQA62286.1"/>
    </source>
</evidence>
<dbReference type="RefSeq" id="WP_038254449.1">
    <property type="nucleotide sequence ID" value="NZ_UAVL01000002.1"/>
</dbReference>
<comment type="caution">
    <text evidence="1">The sequence shown here is derived from an EMBL/GenBank/DDBJ whole genome shotgun (WGS) entry which is preliminary data.</text>
</comment>
<dbReference type="AlphaFoldDB" id="A0AB38FTC9"/>
<accession>A0AB38FTC9</accession>
<name>A0AB38FTC9_9ENTR</name>
<dbReference type="Proteomes" id="UP000251313">
    <property type="component" value="Unassembled WGS sequence"/>
</dbReference>
<sequence>MPKGSRTYRTDHDVLVNLQRSLDLMYCAQSILSGGSESMQIYVHALVDVATHLTQESTNALDLGEQTDSEHGVCNG</sequence>
<proteinExistence type="predicted"/>
<reference evidence="1 2" key="1">
    <citation type="submission" date="2018-06" db="EMBL/GenBank/DDBJ databases">
        <authorList>
            <consortium name="Pathogen Informatics"/>
            <person name="Doyle S."/>
        </authorList>
    </citation>
    <scope>NUCLEOTIDE SEQUENCE [LARGE SCALE GENOMIC DNA]</scope>
    <source>
        <strain evidence="1 2">NCTC11967</strain>
    </source>
</reference>